<reference evidence="2" key="1">
    <citation type="journal article" date="2014" name="Int. J. Syst. Evol. Microbiol.">
        <title>Complete genome sequence of Corynebacterium casei LMG S-19264T (=DSM 44701T), isolated from a smear-ripened cheese.</title>
        <authorList>
            <consortium name="US DOE Joint Genome Institute (JGI-PGF)"/>
            <person name="Walter F."/>
            <person name="Albersmeier A."/>
            <person name="Kalinowski J."/>
            <person name="Ruckert C."/>
        </authorList>
    </citation>
    <scope>NUCLEOTIDE SEQUENCE</scope>
    <source>
        <strain evidence="2">KCTC 12870</strain>
    </source>
</reference>
<sequence>MLLRITILALLTSFSTLSLHAESVFPAAYAYTLTGKIGTNDRYGDSDHAHFEAGDILTLVGEGWVQQQTLTAKGVAIFDLQANGLGEQLKAAGDNKVLISFILDRVQGEPRPLRVEYIGATDVINSKRSLTAQFERSPIHTANRVLTKDSAPGVTVVDATPLLARDLKQRYLVIRFEQEGDRRGIHSKDGSEVSPDLYIFRQGSDSVRLTITDQKAANGIASQYTKDGYYNPIQDMPANPIQDMPKNPIQDMPTNPITDMPANPIQDMPENILSDMPSNLINDGPVSNNNMN</sequence>
<dbReference type="RefSeq" id="WP_189512711.1">
    <property type="nucleotide sequence ID" value="NZ_BMXG01000005.1"/>
</dbReference>
<dbReference type="AlphaFoldDB" id="A0A8J3GDM3"/>
<reference evidence="2" key="2">
    <citation type="submission" date="2020-09" db="EMBL/GenBank/DDBJ databases">
        <authorList>
            <person name="Sun Q."/>
            <person name="Kim S."/>
        </authorList>
    </citation>
    <scope>NUCLEOTIDE SEQUENCE</scope>
    <source>
        <strain evidence="2">KCTC 12870</strain>
    </source>
</reference>
<evidence type="ECO:0000256" key="1">
    <source>
        <dbReference type="SAM" id="SignalP"/>
    </source>
</evidence>
<name>A0A8J3GDM3_9BACT</name>
<keyword evidence="1" id="KW-0732">Signal</keyword>
<gene>
    <name evidence="2" type="ORF">GCM10007047_10920</name>
</gene>
<dbReference type="EMBL" id="BMXG01000005">
    <property type="protein sequence ID" value="GHB96792.1"/>
    <property type="molecule type" value="Genomic_DNA"/>
</dbReference>
<keyword evidence="3" id="KW-1185">Reference proteome</keyword>
<accession>A0A8J3GDM3</accession>
<feature type="signal peptide" evidence="1">
    <location>
        <begin position="1"/>
        <end position="21"/>
    </location>
</feature>
<dbReference type="Proteomes" id="UP000642829">
    <property type="component" value="Unassembled WGS sequence"/>
</dbReference>
<proteinExistence type="predicted"/>
<comment type="caution">
    <text evidence="2">The sequence shown here is derived from an EMBL/GenBank/DDBJ whole genome shotgun (WGS) entry which is preliminary data.</text>
</comment>
<feature type="chain" id="PRO_5035179803" evidence="1">
    <location>
        <begin position="22"/>
        <end position="292"/>
    </location>
</feature>
<evidence type="ECO:0000313" key="3">
    <source>
        <dbReference type="Proteomes" id="UP000642829"/>
    </source>
</evidence>
<protein>
    <submittedName>
        <fullName evidence="2">Uncharacterized protein</fullName>
    </submittedName>
</protein>
<evidence type="ECO:0000313" key="2">
    <source>
        <dbReference type="EMBL" id="GHB96792.1"/>
    </source>
</evidence>
<organism evidence="2 3">
    <name type="scientific">Cerasicoccus arenae</name>
    <dbReference type="NCBI Taxonomy" id="424488"/>
    <lineage>
        <taxon>Bacteria</taxon>
        <taxon>Pseudomonadati</taxon>
        <taxon>Verrucomicrobiota</taxon>
        <taxon>Opitutia</taxon>
        <taxon>Puniceicoccales</taxon>
        <taxon>Cerasicoccaceae</taxon>
        <taxon>Cerasicoccus</taxon>
    </lineage>
</organism>